<evidence type="ECO:0000256" key="1">
    <source>
        <dbReference type="ARBA" id="ARBA00002368"/>
    </source>
</evidence>
<keyword evidence="6" id="KW-0862">Zinc</keyword>
<evidence type="ECO:0000313" key="8">
    <source>
        <dbReference type="EMBL" id="MBK8571144.1"/>
    </source>
</evidence>
<sequence length="430" mass="45751">MSLLVKNVHLVDPAQNLDGPGVLLVVDGKVEAIATDVAAIPNRDGVEVLDGGGAVLCPGFVDLHVHFREPGQTRKESIETGSRAAVAGGFTSVCAMANTKPVNDSVAITELMLTRAAKADLCRYFPIGTVSREMKGEELADMGTLKAAGCVAFSDDGLPIGNASLMRRALEYTRWLEVPVVAHEEDKDLAGKGYMHEGAVSASLGCLGIPAAAEEAMVARDIVLAEHTGGHLHLAHLSTAGSMRMVREAKARGLAVTCEVTPHHFALSDKELMKFDSDFKMNPPLRTEADIQALLEAIADGTVDAIATDHAPHGWDDKEVELPIAAFGVIGLETALPLTLELLVNRKVISLAKAISLLAWEPAKVFHLDKQGLGSLKPGAPADFVLFDPAAKVQVDRAFIQSKSFNTPFKGWNLPGQILGTWVAGKRVWG</sequence>
<gene>
    <name evidence="6" type="primary">pyrC</name>
    <name evidence="8" type="ORF">IPN91_00595</name>
</gene>
<dbReference type="Pfam" id="PF12890">
    <property type="entry name" value="DHOase"/>
    <property type="match status" value="1"/>
</dbReference>
<evidence type="ECO:0000313" key="9">
    <source>
        <dbReference type="Proteomes" id="UP000709959"/>
    </source>
</evidence>
<dbReference type="EC" id="3.5.2.3" evidence="6"/>
<feature type="binding site" evidence="6">
    <location>
        <begin position="327"/>
        <end position="328"/>
    </location>
    <ligand>
        <name>substrate</name>
    </ligand>
</feature>
<keyword evidence="5 6" id="KW-0665">Pyrimidine biosynthesis</keyword>
<comment type="pathway">
    <text evidence="6">Pyrimidine metabolism; UMP biosynthesis via de novo pathway; (S)-dihydroorotate from bicarbonate: step 3/3.</text>
</comment>
<dbReference type="PANTHER" id="PTHR43668">
    <property type="entry name" value="ALLANTOINASE"/>
    <property type="match status" value="1"/>
</dbReference>
<comment type="function">
    <text evidence="1 6">Catalyzes the reversible cyclization of carbamoyl aspartate to dihydroorotate.</text>
</comment>
<feature type="binding site" evidence="6">
    <location>
        <begin position="66"/>
        <end position="68"/>
    </location>
    <ligand>
        <name>substrate</name>
    </ligand>
</feature>
<feature type="binding site" evidence="6">
    <location>
        <position position="156"/>
    </location>
    <ligand>
        <name>Zn(2+)</name>
        <dbReference type="ChEBI" id="CHEBI:29105"/>
        <label>1</label>
    </ligand>
</feature>
<dbReference type="GO" id="GO:0006145">
    <property type="term" value="P:purine nucleobase catabolic process"/>
    <property type="evidence" value="ECO:0007669"/>
    <property type="project" value="TreeGrafter"/>
</dbReference>
<feature type="binding site" evidence="6">
    <location>
        <position position="156"/>
    </location>
    <ligand>
        <name>Zn(2+)</name>
        <dbReference type="ChEBI" id="CHEBI:29105"/>
        <label>2</label>
    </ligand>
</feature>
<dbReference type="SUPFAM" id="SSF51338">
    <property type="entry name" value="Composite domain of metallo-dependent hydrolases"/>
    <property type="match status" value="1"/>
</dbReference>
<evidence type="ECO:0000256" key="2">
    <source>
        <dbReference type="ARBA" id="ARBA00010286"/>
    </source>
</evidence>
<feature type="domain" description="Dihydroorotase catalytic" evidence="7">
    <location>
        <begin position="53"/>
        <end position="239"/>
    </location>
</feature>
<evidence type="ECO:0000256" key="5">
    <source>
        <dbReference type="ARBA" id="ARBA00022975"/>
    </source>
</evidence>
<dbReference type="PANTHER" id="PTHR43668:SF2">
    <property type="entry name" value="ALLANTOINASE"/>
    <property type="match status" value="1"/>
</dbReference>
<reference evidence="8 9" key="1">
    <citation type="submission" date="2020-10" db="EMBL/GenBank/DDBJ databases">
        <title>Connecting structure to function with the recovery of over 1000 high-quality activated sludge metagenome-assembled genomes encoding full-length rRNA genes using long-read sequencing.</title>
        <authorList>
            <person name="Singleton C.M."/>
            <person name="Petriglieri F."/>
            <person name="Kristensen J.M."/>
            <person name="Kirkegaard R.H."/>
            <person name="Michaelsen T.Y."/>
            <person name="Andersen M.H."/>
            <person name="Karst S.M."/>
            <person name="Dueholm M.S."/>
            <person name="Nielsen P.H."/>
            <person name="Albertsen M."/>
        </authorList>
    </citation>
    <scope>NUCLEOTIDE SEQUENCE [LARGE SCALE GENOMIC DNA]</scope>
    <source>
        <strain evidence="8">OdNE_18-Q3-R46-58_MAXAC.008</strain>
    </source>
</reference>
<keyword evidence="4 6" id="KW-0378">Hydrolase</keyword>
<dbReference type="AlphaFoldDB" id="A0A936K525"/>
<evidence type="ECO:0000256" key="6">
    <source>
        <dbReference type="HAMAP-Rule" id="MF_00220"/>
    </source>
</evidence>
<dbReference type="Proteomes" id="UP000709959">
    <property type="component" value="Unassembled WGS sequence"/>
</dbReference>
<dbReference type="GO" id="GO:0008270">
    <property type="term" value="F:zinc ion binding"/>
    <property type="evidence" value="ECO:0007669"/>
    <property type="project" value="UniProtKB-UniRule"/>
</dbReference>
<dbReference type="NCBIfam" id="TIGR00857">
    <property type="entry name" value="pyrC_multi"/>
    <property type="match status" value="1"/>
</dbReference>
<dbReference type="CDD" id="cd01317">
    <property type="entry name" value="DHOase_IIa"/>
    <property type="match status" value="1"/>
</dbReference>
<comment type="similarity">
    <text evidence="2 6">Belongs to the metallo-dependent hydrolases superfamily. DHOase family. Class I DHOase subfamily.</text>
</comment>
<feature type="binding site" evidence="6">
    <location>
        <position position="183"/>
    </location>
    <ligand>
        <name>Zn(2+)</name>
        <dbReference type="ChEBI" id="CHEBI:29105"/>
        <label>2</label>
    </ligand>
</feature>
<dbReference type="InterPro" id="IPR050138">
    <property type="entry name" value="DHOase/Allantoinase_Hydrolase"/>
</dbReference>
<dbReference type="PROSITE" id="PS00483">
    <property type="entry name" value="DIHYDROOROTASE_2"/>
    <property type="match status" value="1"/>
</dbReference>
<evidence type="ECO:0000256" key="3">
    <source>
        <dbReference type="ARBA" id="ARBA00022723"/>
    </source>
</evidence>
<dbReference type="GO" id="GO:0004038">
    <property type="term" value="F:allantoinase activity"/>
    <property type="evidence" value="ECO:0007669"/>
    <property type="project" value="TreeGrafter"/>
</dbReference>
<comment type="cofactor">
    <cofactor evidence="6">
        <name>Zn(2+)</name>
        <dbReference type="ChEBI" id="CHEBI:29105"/>
    </cofactor>
    <text evidence="6">Binds 2 Zn(2+) ions per subunit.</text>
</comment>
<dbReference type="EMBL" id="JADKCH010000001">
    <property type="protein sequence ID" value="MBK8571144.1"/>
    <property type="molecule type" value="Genomic_DNA"/>
</dbReference>
<dbReference type="InterPro" id="IPR002195">
    <property type="entry name" value="Dihydroorotase_CS"/>
</dbReference>
<dbReference type="InterPro" id="IPR024403">
    <property type="entry name" value="DHOase_cat"/>
</dbReference>
<accession>A0A936K525</accession>
<evidence type="ECO:0000256" key="4">
    <source>
        <dbReference type="ARBA" id="ARBA00022801"/>
    </source>
</evidence>
<comment type="caution">
    <text evidence="8">The sequence shown here is derived from an EMBL/GenBank/DDBJ whole genome shotgun (WGS) entry which is preliminary data.</text>
</comment>
<dbReference type="InterPro" id="IPR011059">
    <property type="entry name" value="Metal-dep_hydrolase_composite"/>
</dbReference>
<feature type="binding site" evidence="6">
    <location>
        <position position="66"/>
    </location>
    <ligand>
        <name>Zn(2+)</name>
        <dbReference type="ChEBI" id="CHEBI:29105"/>
        <label>1</label>
    </ligand>
</feature>
<organism evidence="8 9">
    <name type="scientific">Candidatus Geothrix odensensis</name>
    <dbReference type="NCBI Taxonomy" id="2954440"/>
    <lineage>
        <taxon>Bacteria</taxon>
        <taxon>Pseudomonadati</taxon>
        <taxon>Acidobacteriota</taxon>
        <taxon>Holophagae</taxon>
        <taxon>Holophagales</taxon>
        <taxon>Holophagaceae</taxon>
        <taxon>Geothrix</taxon>
    </lineage>
</organism>
<feature type="active site" evidence="6">
    <location>
        <position position="309"/>
    </location>
</feature>
<dbReference type="GO" id="GO:0005737">
    <property type="term" value="C:cytoplasm"/>
    <property type="evidence" value="ECO:0007669"/>
    <property type="project" value="TreeGrafter"/>
</dbReference>
<dbReference type="InterPro" id="IPR004722">
    <property type="entry name" value="DHOase"/>
</dbReference>
<dbReference type="PROSITE" id="PS00482">
    <property type="entry name" value="DIHYDROOROTASE_1"/>
    <property type="match status" value="1"/>
</dbReference>
<dbReference type="GO" id="GO:0044205">
    <property type="term" value="P:'de novo' UMP biosynthetic process"/>
    <property type="evidence" value="ECO:0007669"/>
    <property type="project" value="UniProtKB-UniRule"/>
</dbReference>
<dbReference type="HAMAP" id="MF_00220_B">
    <property type="entry name" value="PyrC_classI_B"/>
    <property type="match status" value="1"/>
</dbReference>
<dbReference type="Gene3D" id="3.20.20.140">
    <property type="entry name" value="Metal-dependent hydrolases"/>
    <property type="match status" value="1"/>
</dbReference>
<feature type="binding site" evidence="6">
    <location>
        <position position="98"/>
    </location>
    <ligand>
        <name>substrate</name>
    </ligand>
</feature>
<protein>
    <recommendedName>
        <fullName evidence="6">Dihydroorotase</fullName>
        <shortName evidence="6">DHOase</shortName>
        <ecNumber evidence="6">3.5.2.3</ecNumber>
    </recommendedName>
</protein>
<feature type="binding site" evidence="6">
    <location>
        <position position="282"/>
    </location>
    <ligand>
        <name>substrate</name>
    </ligand>
</feature>
<dbReference type="Gene3D" id="2.30.40.10">
    <property type="entry name" value="Urease, subunit C, domain 1"/>
    <property type="match status" value="1"/>
</dbReference>
<comment type="catalytic activity">
    <reaction evidence="6">
        <text>(S)-dihydroorotate + H2O = N-carbamoyl-L-aspartate + H(+)</text>
        <dbReference type="Rhea" id="RHEA:24296"/>
        <dbReference type="ChEBI" id="CHEBI:15377"/>
        <dbReference type="ChEBI" id="CHEBI:15378"/>
        <dbReference type="ChEBI" id="CHEBI:30864"/>
        <dbReference type="ChEBI" id="CHEBI:32814"/>
        <dbReference type="EC" id="3.5.2.3"/>
    </reaction>
</comment>
<keyword evidence="3 6" id="KW-0479">Metal-binding</keyword>
<dbReference type="GO" id="GO:0004151">
    <property type="term" value="F:dihydroorotase activity"/>
    <property type="evidence" value="ECO:0007669"/>
    <property type="project" value="UniProtKB-UniRule"/>
</dbReference>
<feature type="binding site" evidence="6">
    <location>
        <position position="309"/>
    </location>
    <ligand>
        <name>Zn(2+)</name>
        <dbReference type="ChEBI" id="CHEBI:29105"/>
        <label>1</label>
    </ligand>
</feature>
<feature type="binding site" evidence="6">
    <location>
        <position position="64"/>
    </location>
    <ligand>
        <name>Zn(2+)</name>
        <dbReference type="ChEBI" id="CHEBI:29105"/>
        <label>1</label>
    </ligand>
</feature>
<dbReference type="InterPro" id="IPR032466">
    <property type="entry name" value="Metal_Hydrolase"/>
</dbReference>
<feature type="binding site" evidence="6">
    <location>
        <position position="313"/>
    </location>
    <ligand>
        <name>substrate</name>
    </ligand>
</feature>
<feature type="binding site" evidence="6">
    <location>
        <position position="236"/>
    </location>
    <ligand>
        <name>Zn(2+)</name>
        <dbReference type="ChEBI" id="CHEBI:29105"/>
        <label>2</label>
    </ligand>
</feature>
<dbReference type="SUPFAM" id="SSF51556">
    <property type="entry name" value="Metallo-dependent hydrolases"/>
    <property type="match status" value="1"/>
</dbReference>
<evidence type="ECO:0000259" key="7">
    <source>
        <dbReference type="Pfam" id="PF12890"/>
    </source>
</evidence>
<name>A0A936K525_9BACT</name>
<proteinExistence type="inferred from homology"/>